<dbReference type="EMBL" id="ATIB01000087">
    <property type="protein sequence ID" value="EQA97349.1"/>
    <property type="molecule type" value="Genomic_DNA"/>
</dbReference>
<sequence length="67" mass="7975">MDRIFLTRADLKQRGITISNSTLLRREAKGEFPKRTYLTQKTVIWNRAEIDEFLEGLFERRDYGGRP</sequence>
<dbReference type="InterPro" id="IPR010260">
    <property type="entry name" value="AlpA"/>
</dbReference>
<organism evidence="1 2">
    <name type="scientific">Sphingobium baderi LL03</name>
    <dbReference type="NCBI Taxonomy" id="1114964"/>
    <lineage>
        <taxon>Bacteria</taxon>
        <taxon>Pseudomonadati</taxon>
        <taxon>Pseudomonadota</taxon>
        <taxon>Alphaproteobacteria</taxon>
        <taxon>Sphingomonadales</taxon>
        <taxon>Sphingomonadaceae</taxon>
        <taxon>Sphingobium</taxon>
    </lineage>
</organism>
<dbReference type="Pfam" id="PF05930">
    <property type="entry name" value="Phage_AlpA"/>
    <property type="match status" value="1"/>
</dbReference>
<dbReference type="RefSeq" id="WP_021246863.1">
    <property type="nucleotide sequence ID" value="NZ_ATIB01000087.1"/>
</dbReference>
<evidence type="ECO:0000313" key="2">
    <source>
        <dbReference type="Proteomes" id="UP000015524"/>
    </source>
</evidence>
<reference evidence="1 2" key="1">
    <citation type="journal article" date="2013" name="Genome Announc.">
        <title>Draft Genome Sequence of a Hexachlorocyclohexane-Degrading Bacterium, Sphingobium baderi Strain LL03T.</title>
        <authorList>
            <person name="Kaur J."/>
            <person name="Verma H."/>
            <person name="Tripathi C."/>
            <person name="Khurana J.P."/>
            <person name="Lal R."/>
        </authorList>
    </citation>
    <scope>NUCLEOTIDE SEQUENCE [LARGE SCALE GENOMIC DNA]</scope>
    <source>
        <strain evidence="1 2">LL03</strain>
    </source>
</reference>
<gene>
    <name evidence="1" type="ORF">L485_21690</name>
</gene>
<dbReference type="Proteomes" id="UP000015524">
    <property type="component" value="Unassembled WGS sequence"/>
</dbReference>
<dbReference type="AlphaFoldDB" id="T0HDA4"/>
<name>T0HDA4_9SPHN</name>
<proteinExistence type="predicted"/>
<keyword evidence="2" id="KW-1185">Reference proteome</keyword>
<comment type="caution">
    <text evidence="1">The sequence shown here is derived from an EMBL/GenBank/DDBJ whole genome shotgun (WGS) entry which is preliminary data.</text>
</comment>
<evidence type="ECO:0000313" key="1">
    <source>
        <dbReference type="EMBL" id="EQA97349.1"/>
    </source>
</evidence>
<accession>T0HDA4</accession>
<dbReference type="OrthoDB" id="1525365at2"/>
<protein>
    <submittedName>
        <fullName evidence="1">Transcriptional regulator</fullName>
    </submittedName>
</protein>